<dbReference type="Gene3D" id="3.40.50.1820">
    <property type="entry name" value="alpha/beta hydrolase"/>
    <property type="match status" value="1"/>
</dbReference>
<evidence type="ECO:0000256" key="1">
    <source>
        <dbReference type="ARBA" id="ARBA00004613"/>
    </source>
</evidence>
<dbReference type="InterPro" id="IPR002331">
    <property type="entry name" value="Lipase_panc"/>
</dbReference>
<feature type="transmembrane region" description="Helical" evidence="7">
    <location>
        <begin position="12"/>
        <end position="30"/>
    </location>
</feature>
<feature type="compositionally biased region" description="Basic residues" evidence="6">
    <location>
        <begin position="717"/>
        <end position="732"/>
    </location>
</feature>
<feature type="compositionally biased region" description="Low complexity" evidence="6">
    <location>
        <begin position="733"/>
        <end position="753"/>
    </location>
</feature>
<dbReference type="Pfam" id="PF00151">
    <property type="entry name" value="Lipase"/>
    <property type="match status" value="1"/>
</dbReference>
<name>A0A834RDL5_SARSC</name>
<evidence type="ECO:0000256" key="7">
    <source>
        <dbReference type="SAM" id="Phobius"/>
    </source>
</evidence>
<dbReference type="SUPFAM" id="SSF53474">
    <property type="entry name" value="alpha/beta-Hydrolases"/>
    <property type="match status" value="1"/>
</dbReference>
<dbReference type="CDD" id="cd00707">
    <property type="entry name" value="Pancreat_lipase_like"/>
    <property type="match status" value="1"/>
</dbReference>
<dbReference type="GO" id="GO:0004806">
    <property type="term" value="F:triacylglycerol lipase activity"/>
    <property type="evidence" value="ECO:0007669"/>
    <property type="project" value="InterPro"/>
</dbReference>
<keyword evidence="4" id="KW-1015">Disulfide bond</keyword>
<feature type="region of interest" description="Disordered" evidence="6">
    <location>
        <begin position="1003"/>
        <end position="1031"/>
    </location>
</feature>
<keyword evidence="3" id="KW-0964">Secreted</keyword>
<evidence type="ECO:0000256" key="2">
    <source>
        <dbReference type="ARBA" id="ARBA00010701"/>
    </source>
</evidence>
<sequence>MDIYRRSNRNQFFSLIRIIFVQQILIQYLVNVLSLESSKTLVSSVNNEQQRRLHLNLTLIYPIINNFRFNLSPSHPLILMNSLLSKTSNVSNIGTLSSSFSSWTSKFVPLKDRTSNLNQSLPRFLSALNHPIGNLPLMSTWPFFISIIELLILNERMRMLLKSRPTLNYLLSNPLNAIINDTSNDLRRISSIVKEPIIELVSPIKSSLKLTTATTLGTLATPSNSSKKKKNGTNLSDIILTRCYEPYGCFKITEPFRTLYRPINLLPESPQAIKVLFYLRTRSNPSTPELIPYSNNSEFFISKYFHRKSDLKFIIHGYLESSDENWINEMSSALLNRGDWNVIAVDWMLGASPPYTQAVANTRLVGSIIAHFIQTIQKTYAENFSVDKIHLIGHSLGAHVAGYTGELLKDLGRITGLDPAEPYFQHTDPIVRLDPTDARFVDVIHSDVASIIAGGFGMSQACGHVDFYPNGGLEQPGCKQTSIKNVLDQINKERNFFDGIRRFIGCNHARSFLIYIEAINSECPFMAFPCHNYEDFIKGKCFAMDSLEIYDYCFAHHHHHHHQQQQEQDQYRSIFLPNSTSNAIACPIRLGLESENDYRVSQEIRKKLEEHLQQPNRNSERIKTHHHHHHHQFEPQSTNSSDQIILSNNRSNSIYYQQHQHLNHHPSKTVYFLQTSEKSPYCQNHYLVRLVFYKQKNRSIDSVDSPFFLNMNTYQYHHHQQQQQQQRKRSRFRPSSSFSSSSTSPTTTSSSSPSLLWPMMEKIQLTVVGTRNRISKEFHLKEIDLLNYTTIRRPSITRQQQQQQKKFLDSLLDNKTSSSTSSTILTTSSSSSSSLTSIEYAVMISGGDLGKLLRIELEWRHNGPNQVLQRSIGLTNSIQTNKTIRKLLAQLSGLETSSASSTTMTTTAALWQNFLQEFSRHFNVNQSNNHHFNHHHQSHNQNQQSQTIPLMNLLRSLPSSLMMNDETQMKLYDQMNLNESISILKQELSKQFVNAYLNRINNTSTNENRADNDHHSHHQNNQQQQKHQTNENVSNYDRLLLRGILLENLETLDKSYFCTDPLVIQNFVKNNNNNYNNLFQNDLILLASDQDNHPSSSKSRTLRDISAASILDSVCGPFSFE</sequence>
<feature type="compositionally biased region" description="Polar residues" evidence="6">
    <location>
        <begin position="634"/>
        <end position="643"/>
    </location>
</feature>
<dbReference type="EMBL" id="WVUK01000052">
    <property type="protein sequence ID" value="KAF7494688.1"/>
    <property type="molecule type" value="Genomic_DNA"/>
</dbReference>
<gene>
    <name evidence="9" type="ORF">SSS_8949</name>
</gene>
<dbReference type="InterPro" id="IPR033906">
    <property type="entry name" value="Lipase_N"/>
</dbReference>
<evidence type="ECO:0000256" key="5">
    <source>
        <dbReference type="RuleBase" id="RU004262"/>
    </source>
</evidence>
<evidence type="ECO:0000259" key="8">
    <source>
        <dbReference type="Pfam" id="PF00151"/>
    </source>
</evidence>
<evidence type="ECO:0000256" key="4">
    <source>
        <dbReference type="ARBA" id="ARBA00023157"/>
    </source>
</evidence>
<dbReference type="PRINTS" id="PR00823">
    <property type="entry name" value="PANCLIPASE"/>
</dbReference>
<protein>
    <submittedName>
        <fullName evidence="9">Inactive pancreatic lipase-related protein 1</fullName>
    </submittedName>
</protein>
<dbReference type="GO" id="GO:0016042">
    <property type="term" value="P:lipid catabolic process"/>
    <property type="evidence" value="ECO:0007669"/>
    <property type="project" value="TreeGrafter"/>
</dbReference>
<dbReference type="InterPro" id="IPR029058">
    <property type="entry name" value="AB_hydrolase_fold"/>
</dbReference>
<comment type="subcellular location">
    <subcellularLocation>
        <location evidence="1">Secreted</location>
    </subcellularLocation>
</comment>
<keyword evidence="7" id="KW-0812">Transmembrane</keyword>
<reference evidence="9" key="2">
    <citation type="submission" date="2020-01" db="EMBL/GenBank/DDBJ databases">
        <authorList>
            <person name="Korhonen P.K.K."/>
            <person name="Guangxu M.G."/>
            <person name="Wang T.W."/>
            <person name="Stroehlein A.J.S."/>
            <person name="Young N.D."/>
            <person name="Ang C.-S.A."/>
            <person name="Fernando D.W.F."/>
            <person name="Lu H.L."/>
            <person name="Taylor S.T."/>
            <person name="Ehtesham M.E.M."/>
            <person name="Najaraj S.H.N."/>
            <person name="Harsha G.H.G."/>
            <person name="Madugundu A.M."/>
            <person name="Renuse S.R."/>
            <person name="Holt D.H."/>
            <person name="Pandey A.P."/>
            <person name="Papenfuss A.P."/>
            <person name="Gasser R.B.G."/>
            <person name="Fischer K.F."/>
        </authorList>
    </citation>
    <scope>NUCLEOTIDE SEQUENCE</scope>
    <source>
        <strain evidence="9">SSS_KF_BRIS2020</strain>
    </source>
</reference>
<reference evidence="10" key="3">
    <citation type="submission" date="2022-06" db="UniProtKB">
        <authorList>
            <consortium name="EnsemblMetazoa"/>
        </authorList>
    </citation>
    <scope>IDENTIFICATION</scope>
</reference>
<feature type="compositionally biased region" description="Low complexity" evidence="6">
    <location>
        <begin position="1019"/>
        <end position="1031"/>
    </location>
</feature>
<dbReference type="AlphaFoldDB" id="A0A834RDL5"/>
<comment type="similarity">
    <text evidence="2 5">Belongs to the AB hydrolase superfamily. Lipase family.</text>
</comment>
<evidence type="ECO:0000256" key="3">
    <source>
        <dbReference type="ARBA" id="ARBA00022525"/>
    </source>
</evidence>
<dbReference type="PRINTS" id="PR00821">
    <property type="entry name" value="TAGLIPASE"/>
</dbReference>
<dbReference type="PANTHER" id="PTHR11610">
    <property type="entry name" value="LIPASE"/>
    <property type="match status" value="1"/>
</dbReference>
<reference evidence="11" key="1">
    <citation type="journal article" date="2020" name="PLoS Negl. Trop. Dis.">
        <title>High-quality nuclear genome for Sarcoptes scabiei-A critical resource for a neglected parasite.</title>
        <authorList>
            <person name="Korhonen P.K."/>
            <person name="Gasser R.B."/>
            <person name="Ma G."/>
            <person name="Wang T."/>
            <person name="Stroehlein A.J."/>
            <person name="Young N.D."/>
            <person name="Ang C.S."/>
            <person name="Fernando D.D."/>
            <person name="Lu H.C."/>
            <person name="Taylor S."/>
            <person name="Reynolds S.L."/>
            <person name="Mofiz E."/>
            <person name="Najaraj S.H."/>
            <person name="Gowda H."/>
            <person name="Madugundu A."/>
            <person name="Renuse S."/>
            <person name="Holt D."/>
            <person name="Pandey A."/>
            <person name="Papenfuss A.T."/>
            <person name="Fischer K."/>
        </authorList>
    </citation>
    <scope>NUCLEOTIDE SEQUENCE [LARGE SCALE GENOMIC DNA]</scope>
</reference>
<evidence type="ECO:0000313" key="10">
    <source>
        <dbReference type="EnsemblMetazoa" id="KAF7494688.1"/>
    </source>
</evidence>
<keyword evidence="11" id="KW-1185">Reference proteome</keyword>
<dbReference type="Proteomes" id="UP000070412">
    <property type="component" value="Unassembled WGS sequence"/>
</dbReference>
<dbReference type="GO" id="GO:0005615">
    <property type="term" value="C:extracellular space"/>
    <property type="evidence" value="ECO:0007669"/>
    <property type="project" value="TreeGrafter"/>
</dbReference>
<evidence type="ECO:0000313" key="9">
    <source>
        <dbReference type="EMBL" id="KAF7494688.1"/>
    </source>
</evidence>
<dbReference type="FunFam" id="3.40.50.1820:FF:000033">
    <property type="entry name" value="Pancreatic triacylglycerol lipase"/>
    <property type="match status" value="1"/>
</dbReference>
<dbReference type="OrthoDB" id="199913at2759"/>
<organism evidence="9">
    <name type="scientific">Sarcoptes scabiei</name>
    <name type="common">Itch mite</name>
    <name type="synonym">Acarus scabiei</name>
    <dbReference type="NCBI Taxonomy" id="52283"/>
    <lineage>
        <taxon>Eukaryota</taxon>
        <taxon>Metazoa</taxon>
        <taxon>Ecdysozoa</taxon>
        <taxon>Arthropoda</taxon>
        <taxon>Chelicerata</taxon>
        <taxon>Arachnida</taxon>
        <taxon>Acari</taxon>
        <taxon>Acariformes</taxon>
        <taxon>Sarcoptiformes</taxon>
        <taxon>Astigmata</taxon>
        <taxon>Psoroptidia</taxon>
        <taxon>Sarcoptoidea</taxon>
        <taxon>Sarcoptidae</taxon>
        <taxon>Sarcoptinae</taxon>
        <taxon>Sarcoptes</taxon>
    </lineage>
</organism>
<keyword evidence="7" id="KW-0472">Membrane</keyword>
<feature type="region of interest" description="Disordered" evidence="6">
    <location>
        <begin position="717"/>
        <end position="753"/>
    </location>
</feature>
<dbReference type="InterPro" id="IPR013818">
    <property type="entry name" value="Lipase"/>
</dbReference>
<feature type="domain" description="Lipase" evidence="8">
    <location>
        <begin position="243"/>
        <end position="568"/>
    </location>
</feature>
<dbReference type="PANTHER" id="PTHR11610:SF173">
    <property type="entry name" value="LIPASE DOMAIN-CONTAINING PROTEIN-RELATED"/>
    <property type="match status" value="1"/>
</dbReference>
<dbReference type="EnsemblMetazoa" id="SSS_8949s_mrna">
    <property type="protein sequence ID" value="KAF7494688.1"/>
    <property type="gene ID" value="SSS_8949"/>
</dbReference>
<dbReference type="InterPro" id="IPR000734">
    <property type="entry name" value="TAG_lipase"/>
</dbReference>
<keyword evidence="7" id="KW-1133">Transmembrane helix</keyword>
<evidence type="ECO:0000313" key="11">
    <source>
        <dbReference type="Proteomes" id="UP000070412"/>
    </source>
</evidence>
<evidence type="ECO:0000256" key="6">
    <source>
        <dbReference type="SAM" id="MobiDB-lite"/>
    </source>
</evidence>
<feature type="region of interest" description="Disordered" evidence="6">
    <location>
        <begin position="621"/>
        <end position="643"/>
    </location>
</feature>
<accession>A0A834RDL5</accession>
<proteinExistence type="inferred from homology"/>